<keyword evidence="2" id="KW-1185">Reference proteome</keyword>
<dbReference type="EMBL" id="JAYWIO010000008">
    <property type="protein sequence ID" value="KAK7243417.1"/>
    <property type="molecule type" value="Genomic_DNA"/>
</dbReference>
<proteinExistence type="predicted"/>
<reference evidence="1 2" key="1">
    <citation type="submission" date="2024-01" db="EMBL/GenBank/DDBJ databases">
        <title>The genomes of 5 underutilized Papilionoideae crops provide insights into root nodulation and disease resistanc.</title>
        <authorList>
            <person name="Yuan L."/>
        </authorList>
    </citation>
    <scope>NUCLEOTIDE SEQUENCE [LARGE SCALE GENOMIC DNA]</scope>
    <source>
        <strain evidence="1">ZHUSHIDOU_FW_LH</strain>
        <tissue evidence="1">Leaf</tissue>
    </source>
</reference>
<dbReference type="InterPro" id="IPR012340">
    <property type="entry name" value="NA-bd_OB-fold"/>
</dbReference>
<dbReference type="SUPFAM" id="SSF50249">
    <property type="entry name" value="Nucleic acid-binding proteins"/>
    <property type="match status" value="1"/>
</dbReference>
<accession>A0AAN9E199</accession>
<sequence>MSTAVGKSSLEDNLMGDFSLTNLDKIKSIQKAGIYRLEATIIGISAKQNWYYHECSCKGLLNENNNSNYCMFCCETVTLSYPRYRIPIDVIDSTSTANLKLLGREASFLLKKPCSDLFPLPRVSDCYDVGLLDYNNAHPEIFNKLIGGHFIFKVEVSSVPGNKDPWQYIILRMFPLKNVDMHLLSSEYMLTHEKMNAPSIDLDKGKSVDHFHNVPITDNVSRKKLIVGCNALFEGQSSGLKKGKNCERMLLAMTMHCERMLPGNG</sequence>
<gene>
    <name evidence="1" type="ORF">RIF29_38212</name>
</gene>
<comment type="caution">
    <text evidence="1">The sequence shown here is derived from an EMBL/GenBank/DDBJ whole genome shotgun (WGS) entry which is preliminary data.</text>
</comment>
<dbReference type="Proteomes" id="UP001372338">
    <property type="component" value="Unassembled WGS sequence"/>
</dbReference>
<evidence type="ECO:0000313" key="2">
    <source>
        <dbReference type="Proteomes" id="UP001372338"/>
    </source>
</evidence>
<organism evidence="1 2">
    <name type="scientific">Crotalaria pallida</name>
    <name type="common">Smooth rattlebox</name>
    <name type="synonym">Crotalaria striata</name>
    <dbReference type="NCBI Taxonomy" id="3830"/>
    <lineage>
        <taxon>Eukaryota</taxon>
        <taxon>Viridiplantae</taxon>
        <taxon>Streptophyta</taxon>
        <taxon>Embryophyta</taxon>
        <taxon>Tracheophyta</taxon>
        <taxon>Spermatophyta</taxon>
        <taxon>Magnoliopsida</taxon>
        <taxon>eudicotyledons</taxon>
        <taxon>Gunneridae</taxon>
        <taxon>Pentapetalae</taxon>
        <taxon>rosids</taxon>
        <taxon>fabids</taxon>
        <taxon>Fabales</taxon>
        <taxon>Fabaceae</taxon>
        <taxon>Papilionoideae</taxon>
        <taxon>50 kb inversion clade</taxon>
        <taxon>genistoids sensu lato</taxon>
        <taxon>core genistoids</taxon>
        <taxon>Crotalarieae</taxon>
        <taxon>Crotalaria</taxon>
    </lineage>
</organism>
<dbReference type="Gene3D" id="2.40.50.140">
    <property type="entry name" value="Nucleic acid-binding proteins"/>
    <property type="match status" value="1"/>
</dbReference>
<evidence type="ECO:0000313" key="1">
    <source>
        <dbReference type="EMBL" id="KAK7243417.1"/>
    </source>
</evidence>
<protein>
    <submittedName>
        <fullName evidence="1">Uncharacterized protein</fullName>
    </submittedName>
</protein>
<dbReference type="AlphaFoldDB" id="A0AAN9E199"/>
<name>A0AAN9E199_CROPI</name>